<evidence type="ECO:0000313" key="10">
    <source>
        <dbReference type="EMBL" id="GGD62020.1"/>
    </source>
</evidence>
<evidence type="ECO:0000313" key="11">
    <source>
        <dbReference type="Proteomes" id="UP000629365"/>
    </source>
</evidence>
<sequence length="448" mass="50011">MSLLNLPDSFEFGAATSAFQIEGAWDADGKGPSIWDAFGHTPGKVLDDIPGDVACDHYHRYPEDIEIMKWLGLDSYRFSLSWSRIMPEGVGRINQKGLDFYRRLTDSLLNAGITPNATLYHWDLPQALEDRGGWPNRDVADWFAEYASVVFDALGDRIGRWATVNEPISTWVGYALGAFAPGRRDERAGRQAMHNQMLAHGKAVQAFRAAGSPGDIGVVLDIWKRQPATDSLEDLALAAQGEDDGFRFFLDTLRGGGYSDRLRERLEADGTFPEVHDGDQEIIASPVDYLGLNVYSRVVVNSKNQDATGWAESDPPPGGNFLDDGSEFYPRAVYEALQMVRDDYGWDGPIYITENGLPDGPADPGADPLHDQERIRYVGGFLEWIDRAVAEGSDVRGYYLWSLMDNYEWGMGFSKKYGIVQVDPDTLVRTPKDSAHWYRDVIAAHRAR</sequence>
<comment type="similarity">
    <text evidence="2 9">Belongs to the glycosyl hydrolase 1 family.</text>
</comment>
<dbReference type="NCBIfam" id="TIGR03356">
    <property type="entry name" value="BGL"/>
    <property type="match status" value="1"/>
</dbReference>
<dbReference type="PROSITE" id="PS00653">
    <property type="entry name" value="GLYCOSYL_HYDROL_F1_2"/>
    <property type="match status" value="1"/>
</dbReference>
<proteinExistence type="inferred from homology"/>
<keyword evidence="6" id="KW-0119">Carbohydrate metabolism</keyword>
<name>A0ABQ1R8H2_9MICO</name>
<keyword evidence="7 9" id="KW-0326">Glycosidase</keyword>
<keyword evidence="5" id="KW-0136">Cellulose degradation</keyword>
<dbReference type="PANTHER" id="PTHR10353:SF36">
    <property type="entry name" value="LP05116P"/>
    <property type="match status" value="1"/>
</dbReference>
<dbReference type="InterPro" id="IPR017736">
    <property type="entry name" value="Glyco_hydro_1_beta-glucosidase"/>
</dbReference>
<dbReference type="RefSeq" id="WP_188434615.1">
    <property type="nucleotide sequence ID" value="NZ_BMCM01000001.1"/>
</dbReference>
<dbReference type="SUPFAM" id="SSF51445">
    <property type="entry name" value="(Trans)glycosidases"/>
    <property type="match status" value="1"/>
</dbReference>
<evidence type="ECO:0000256" key="6">
    <source>
        <dbReference type="ARBA" id="ARBA00023277"/>
    </source>
</evidence>
<protein>
    <recommendedName>
        <fullName evidence="3 9">Beta-glucosidase</fullName>
        <ecNumber evidence="3 9">3.2.1.21</ecNumber>
    </recommendedName>
</protein>
<keyword evidence="11" id="KW-1185">Reference proteome</keyword>
<evidence type="ECO:0000256" key="4">
    <source>
        <dbReference type="ARBA" id="ARBA00022801"/>
    </source>
</evidence>
<dbReference type="InterPro" id="IPR033132">
    <property type="entry name" value="GH_1_N_CS"/>
</dbReference>
<dbReference type="EMBL" id="BMCM01000001">
    <property type="protein sequence ID" value="GGD62020.1"/>
    <property type="molecule type" value="Genomic_DNA"/>
</dbReference>
<dbReference type="PRINTS" id="PR00131">
    <property type="entry name" value="GLHYDRLASE1"/>
</dbReference>
<evidence type="ECO:0000256" key="8">
    <source>
        <dbReference type="ARBA" id="ARBA00023326"/>
    </source>
</evidence>
<comment type="catalytic activity">
    <reaction evidence="1 9">
        <text>Hydrolysis of terminal, non-reducing beta-D-glucosyl residues with release of beta-D-glucose.</text>
        <dbReference type="EC" id="3.2.1.21"/>
    </reaction>
</comment>
<dbReference type="Gene3D" id="3.20.20.80">
    <property type="entry name" value="Glycosidases"/>
    <property type="match status" value="1"/>
</dbReference>
<keyword evidence="4 9" id="KW-0378">Hydrolase</keyword>
<dbReference type="PANTHER" id="PTHR10353">
    <property type="entry name" value="GLYCOSYL HYDROLASE"/>
    <property type="match status" value="1"/>
</dbReference>
<keyword evidence="8" id="KW-0624">Polysaccharide degradation</keyword>
<comment type="caution">
    <text evidence="10">The sequence shown here is derived from an EMBL/GenBank/DDBJ whole genome shotgun (WGS) entry which is preliminary data.</text>
</comment>
<evidence type="ECO:0000256" key="3">
    <source>
        <dbReference type="ARBA" id="ARBA00012744"/>
    </source>
</evidence>
<evidence type="ECO:0000256" key="2">
    <source>
        <dbReference type="ARBA" id="ARBA00010838"/>
    </source>
</evidence>
<gene>
    <name evidence="10" type="ORF">GCM10007269_01400</name>
</gene>
<reference evidence="11" key="1">
    <citation type="journal article" date="2019" name="Int. J. Syst. Evol. Microbiol.">
        <title>The Global Catalogue of Microorganisms (GCM) 10K type strain sequencing project: providing services to taxonomists for standard genome sequencing and annotation.</title>
        <authorList>
            <consortium name="The Broad Institute Genomics Platform"/>
            <consortium name="The Broad Institute Genome Sequencing Center for Infectious Disease"/>
            <person name="Wu L."/>
            <person name="Ma J."/>
        </authorList>
    </citation>
    <scope>NUCLEOTIDE SEQUENCE [LARGE SCALE GENOMIC DNA]</scope>
    <source>
        <strain evidence="11">CCM 7640</strain>
    </source>
</reference>
<evidence type="ECO:0000256" key="9">
    <source>
        <dbReference type="RuleBase" id="RU361175"/>
    </source>
</evidence>
<evidence type="ECO:0000256" key="7">
    <source>
        <dbReference type="ARBA" id="ARBA00023295"/>
    </source>
</evidence>
<evidence type="ECO:0000256" key="1">
    <source>
        <dbReference type="ARBA" id="ARBA00000448"/>
    </source>
</evidence>
<organism evidence="10 11">
    <name type="scientific">Microbacterium murale</name>
    <dbReference type="NCBI Taxonomy" id="1081040"/>
    <lineage>
        <taxon>Bacteria</taxon>
        <taxon>Bacillati</taxon>
        <taxon>Actinomycetota</taxon>
        <taxon>Actinomycetes</taxon>
        <taxon>Micrococcales</taxon>
        <taxon>Microbacteriaceae</taxon>
        <taxon>Microbacterium</taxon>
    </lineage>
</organism>
<dbReference type="Proteomes" id="UP000629365">
    <property type="component" value="Unassembled WGS sequence"/>
</dbReference>
<dbReference type="EC" id="3.2.1.21" evidence="3 9"/>
<dbReference type="InterPro" id="IPR017853">
    <property type="entry name" value="GH"/>
</dbReference>
<dbReference type="InterPro" id="IPR001360">
    <property type="entry name" value="Glyco_hydro_1"/>
</dbReference>
<accession>A0ABQ1R8H2</accession>
<evidence type="ECO:0000256" key="5">
    <source>
        <dbReference type="ARBA" id="ARBA00023001"/>
    </source>
</evidence>
<dbReference type="Pfam" id="PF00232">
    <property type="entry name" value="Glyco_hydro_1"/>
    <property type="match status" value="1"/>
</dbReference>